<protein>
    <submittedName>
        <fullName evidence="9">DNA-binding response regulator</fullName>
    </submittedName>
    <submittedName>
        <fullName evidence="8">LytTR family DNA-binding domain-containing protein</fullName>
    </submittedName>
</protein>
<reference evidence="9 10" key="1">
    <citation type="journal article" date="2016" name="Nat. Commun.">
        <title>Microbial interactions lead to rapid micro-scale successions on model marine particles.</title>
        <authorList>
            <person name="Datta M.S."/>
            <person name="Sliwerska E."/>
            <person name="Gore J."/>
            <person name="Polz M.F."/>
            <person name="Cordero O.X."/>
        </authorList>
    </citation>
    <scope>NUCLEOTIDE SEQUENCE [LARGE SCALE GENOMIC DNA]</scope>
    <source>
        <strain evidence="9 10">4G03</strain>
    </source>
</reference>
<dbReference type="InterPro" id="IPR011006">
    <property type="entry name" value="CheY-like_superfamily"/>
</dbReference>
<dbReference type="AlphaFoldDB" id="A0A2G1BT84"/>
<feature type="modified residue" description="4-aspartylphosphate" evidence="5">
    <location>
        <position position="57"/>
    </location>
</feature>
<dbReference type="Proteomes" id="UP001242342">
    <property type="component" value="Unassembled WGS sequence"/>
</dbReference>
<dbReference type="Proteomes" id="UP000222163">
    <property type="component" value="Unassembled WGS sequence"/>
</dbReference>
<keyword evidence="2" id="KW-0902">Two-component regulatory system</keyword>
<evidence type="ECO:0000256" key="5">
    <source>
        <dbReference type="PROSITE-ProRule" id="PRU00169"/>
    </source>
</evidence>
<keyword evidence="3" id="KW-0010">Activator</keyword>
<dbReference type="InterPro" id="IPR007492">
    <property type="entry name" value="LytTR_DNA-bd_dom"/>
</dbReference>
<reference evidence="8 11" key="3">
    <citation type="submission" date="2023-07" db="EMBL/GenBank/DDBJ databases">
        <title>Genome content predicts the carbon catabolic preferences of heterotrophic bacteria.</title>
        <authorList>
            <person name="Gralka M."/>
        </authorList>
    </citation>
    <scope>NUCLEOTIDE SEQUENCE [LARGE SCALE GENOMIC DNA]</scope>
    <source>
        <strain evidence="8 11">4G03</strain>
    </source>
</reference>
<dbReference type="PANTHER" id="PTHR37299">
    <property type="entry name" value="TRANSCRIPTIONAL REGULATOR-RELATED"/>
    <property type="match status" value="1"/>
</dbReference>
<keyword evidence="1" id="KW-0963">Cytoplasm</keyword>
<dbReference type="PROSITE" id="PS50930">
    <property type="entry name" value="HTH_LYTTR"/>
    <property type="match status" value="1"/>
</dbReference>
<dbReference type="SMART" id="SM00448">
    <property type="entry name" value="REC"/>
    <property type="match status" value="1"/>
</dbReference>
<dbReference type="GO" id="GO:0000156">
    <property type="term" value="F:phosphorelay response regulator activity"/>
    <property type="evidence" value="ECO:0007669"/>
    <property type="project" value="InterPro"/>
</dbReference>
<evidence type="ECO:0000256" key="2">
    <source>
        <dbReference type="ARBA" id="ARBA00023012"/>
    </source>
</evidence>
<dbReference type="PANTHER" id="PTHR37299:SF3">
    <property type="entry name" value="STAGE 0 SPORULATION PROTEIN A HOMOLOG"/>
    <property type="match status" value="1"/>
</dbReference>
<dbReference type="Pfam" id="PF04397">
    <property type="entry name" value="LytTR"/>
    <property type="match status" value="1"/>
</dbReference>
<keyword evidence="11" id="KW-1185">Reference proteome</keyword>
<dbReference type="GO" id="GO:0003677">
    <property type="term" value="F:DNA binding"/>
    <property type="evidence" value="ECO:0007669"/>
    <property type="project" value="UniProtKB-KW"/>
</dbReference>
<keyword evidence="9" id="KW-0238">DNA-binding</keyword>
<sequence>MSQQLTCIIIDDEPPAIRLIEKYAAKIPFLEVKNTYSNPLEALIEIEKGIIDLVFLDIQMPEITGIQLSKITTNKTNIIFTTAYPQFALESYDVSALDYLLKPFDFDRFYKAVLKAHKKTTNSYNKKISRVEEKYFFLKTDGKNKFSKVFLDDILFIEGLKNYASVYLKNERIITYSTLKSLISSLPENNFIQIHKSYIISIRAIDKIENDSLWIQKKELPIGNTYKKSFFEKIASKQL</sequence>
<dbReference type="SUPFAM" id="SSF52172">
    <property type="entry name" value="CheY-like"/>
    <property type="match status" value="1"/>
</dbReference>
<evidence type="ECO:0000256" key="3">
    <source>
        <dbReference type="ARBA" id="ARBA00023159"/>
    </source>
</evidence>
<dbReference type="Gene3D" id="3.40.50.2300">
    <property type="match status" value="1"/>
</dbReference>
<evidence type="ECO:0000313" key="11">
    <source>
        <dbReference type="Proteomes" id="UP001242342"/>
    </source>
</evidence>
<dbReference type="InterPro" id="IPR046947">
    <property type="entry name" value="LytR-like"/>
</dbReference>
<gene>
    <name evidence="9" type="ORF">CSC81_12150</name>
    <name evidence="8" type="ORF">Q8W23_13365</name>
</gene>
<dbReference type="PROSITE" id="PS50110">
    <property type="entry name" value="RESPONSE_REGULATORY"/>
    <property type="match status" value="1"/>
</dbReference>
<dbReference type="SMART" id="SM00850">
    <property type="entry name" value="LytTR"/>
    <property type="match status" value="1"/>
</dbReference>
<feature type="domain" description="Response regulatory" evidence="6">
    <location>
        <begin position="6"/>
        <end position="117"/>
    </location>
</feature>
<evidence type="ECO:0000313" key="10">
    <source>
        <dbReference type="Proteomes" id="UP000222163"/>
    </source>
</evidence>
<dbReference type="InterPro" id="IPR001789">
    <property type="entry name" value="Sig_transdc_resp-reg_receiver"/>
</dbReference>
<reference evidence="9" key="2">
    <citation type="submission" date="2017-10" db="EMBL/GenBank/DDBJ databases">
        <authorList>
            <person name="Enke T.N."/>
            <person name="Cordero O.X."/>
        </authorList>
    </citation>
    <scope>NUCLEOTIDE SEQUENCE</scope>
    <source>
        <strain evidence="9">4G03</strain>
    </source>
</reference>
<dbReference type="Pfam" id="PF00072">
    <property type="entry name" value="Response_reg"/>
    <property type="match status" value="1"/>
</dbReference>
<evidence type="ECO:0000256" key="4">
    <source>
        <dbReference type="ARBA" id="ARBA00037164"/>
    </source>
</evidence>
<organism evidence="9 10">
    <name type="scientific">Tenacibaculum discolor</name>
    <dbReference type="NCBI Taxonomy" id="361581"/>
    <lineage>
        <taxon>Bacteria</taxon>
        <taxon>Pseudomonadati</taxon>
        <taxon>Bacteroidota</taxon>
        <taxon>Flavobacteriia</taxon>
        <taxon>Flavobacteriales</taxon>
        <taxon>Flavobacteriaceae</taxon>
        <taxon>Tenacibaculum</taxon>
    </lineage>
</organism>
<evidence type="ECO:0000256" key="1">
    <source>
        <dbReference type="ARBA" id="ARBA00022490"/>
    </source>
</evidence>
<evidence type="ECO:0000259" key="7">
    <source>
        <dbReference type="PROSITE" id="PS50930"/>
    </source>
</evidence>
<name>A0A2G1BT84_9FLAO</name>
<dbReference type="EMBL" id="JAUYVU010000011">
    <property type="protein sequence ID" value="MDP2542464.1"/>
    <property type="molecule type" value="Genomic_DNA"/>
</dbReference>
<dbReference type="RefSeq" id="WP_099216009.1">
    <property type="nucleotide sequence ID" value="NZ_JAUYVU010000011.1"/>
</dbReference>
<dbReference type="EMBL" id="PDUU01000009">
    <property type="protein sequence ID" value="PHN97154.1"/>
    <property type="molecule type" value="Genomic_DNA"/>
</dbReference>
<proteinExistence type="predicted"/>
<keyword evidence="5" id="KW-0597">Phosphoprotein</keyword>
<feature type="domain" description="HTH LytTR-type" evidence="7">
    <location>
        <begin position="151"/>
        <end position="236"/>
    </location>
</feature>
<dbReference type="Gene3D" id="2.40.50.1020">
    <property type="entry name" value="LytTr DNA-binding domain"/>
    <property type="match status" value="1"/>
</dbReference>
<evidence type="ECO:0000313" key="8">
    <source>
        <dbReference type="EMBL" id="MDP2542464.1"/>
    </source>
</evidence>
<evidence type="ECO:0000259" key="6">
    <source>
        <dbReference type="PROSITE" id="PS50110"/>
    </source>
</evidence>
<comment type="caution">
    <text evidence="9">The sequence shown here is derived from an EMBL/GenBank/DDBJ whole genome shotgun (WGS) entry which is preliminary data.</text>
</comment>
<comment type="function">
    <text evidence="4">Required for high-level post-exponential phase expression of a series of secreted proteins.</text>
</comment>
<evidence type="ECO:0000313" key="9">
    <source>
        <dbReference type="EMBL" id="PHN97154.1"/>
    </source>
</evidence>
<accession>A0A2G1BT84</accession>